<organism evidence="1 2">
    <name type="scientific">Rhodocollybia butyracea</name>
    <dbReference type="NCBI Taxonomy" id="206335"/>
    <lineage>
        <taxon>Eukaryota</taxon>
        <taxon>Fungi</taxon>
        <taxon>Dikarya</taxon>
        <taxon>Basidiomycota</taxon>
        <taxon>Agaricomycotina</taxon>
        <taxon>Agaricomycetes</taxon>
        <taxon>Agaricomycetidae</taxon>
        <taxon>Agaricales</taxon>
        <taxon>Marasmiineae</taxon>
        <taxon>Omphalotaceae</taxon>
        <taxon>Rhodocollybia</taxon>
    </lineage>
</organism>
<comment type="caution">
    <text evidence="1">The sequence shown here is derived from an EMBL/GenBank/DDBJ whole genome shotgun (WGS) entry which is preliminary data.</text>
</comment>
<proteinExistence type="predicted"/>
<dbReference type="Proteomes" id="UP000772434">
    <property type="component" value="Unassembled WGS sequence"/>
</dbReference>
<dbReference type="EMBL" id="JADNRY010000007">
    <property type="protein sequence ID" value="KAF9076150.1"/>
    <property type="molecule type" value="Genomic_DNA"/>
</dbReference>
<dbReference type="AlphaFoldDB" id="A0A9P5Q9E3"/>
<sequence length="305" mass="34297">MFRLSGSFRTLKNAPRLQRNINKRSVNPHVEPNLIPQSASHIAALPAVPPRTQARPTPWLSPSEMETYLFPLHELLPWRFFPRRFGGNIISELGAGNGLILRGTYRFTDKSGAHQFVEDVMKTAKEEENDAFYLKIHENKSSPSQGSSEEKGPIYHVGIKSITKEAFIPKSILDLRPDFFSATNNTLLPENSIIAGLTVRDLRFTLLIDQLFRDRFLLTSSSTSNTGMISLVRPPHLVTSNSIESVMKWIFGNGFCRCCGSTHKLVDCPVRKEYPPTHCLHCGGKHWAIDCPESPANLQDTNKDK</sequence>
<protein>
    <submittedName>
        <fullName evidence="1">Uncharacterized protein</fullName>
    </submittedName>
</protein>
<name>A0A9P5Q9E3_9AGAR</name>
<accession>A0A9P5Q9E3</accession>
<dbReference type="OrthoDB" id="3263285at2759"/>
<gene>
    <name evidence="1" type="ORF">BDP27DRAFT_885313</name>
</gene>
<evidence type="ECO:0000313" key="2">
    <source>
        <dbReference type="Proteomes" id="UP000772434"/>
    </source>
</evidence>
<reference evidence="1" key="1">
    <citation type="submission" date="2020-11" db="EMBL/GenBank/DDBJ databases">
        <authorList>
            <consortium name="DOE Joint Genome Institute"/>
            <person name="Ahrendt S."/>
            <person name="Riley R."/>
            <person name="Andreopoulos W."/>
            <person name="Labutti K."/>
            <person name="Pangilinan J."/>
            <person name="Ruiz-Duenas F.J."/>
            <person name="Barrasa J.M."/>
            <person name="Sanchez-Garcia M."/>
            <person name="Camarero S."/>
            <person name="Miyauchi S."/>
            <person name="Serrano A."/>
            <person name="Linde D."/>
            <person name="Babiker R."/>
            <person name="Drula E."/>
            <person name="Ayuso-Fernandez I."/>
            <person name="Pacheco R."/>
            <person name="Padilla G."/>
            <person name="Ferreira P."/>
            <person name="Barriuso J."/>
            <person name="Kellner H."/>
            <person name="Castanera R."/>
            <person name="Alfaro M."/>
            <person name="Ramirez L."/>
            <person name="Pisabarro A.G."/>
            <person name="Kuo A."/>
            <person name="Tritt A."/>
            <person name="Lipzen A."/>
            <person name="He G."/>
            <person name="Yan M."/>
            <person name="Ng V."/>
            <person name="Cullen D."/>
            <person name="Martin F."/>
            <person name="Rosso M.-N."/>
            <person name="Henrissat B."/>
            <person name="Hibbett D."/>
            <person name="Martinez A.T."/>
            <person name="Grigoriev I.V."/>
        </authorList>
    </citation>
    <scope>NUCLEOTIDE SEQUENCE</scope>
    <source>
        <strain evidence="1">AH 40177</strain>
    </source>
</reference>
<evidence type="ECO:0000313" key="1">
    <source>
        <dbReference type="EMBL" id="KAF9076150.1"/>
    </source>
</evidence>
<keyword evidence="2" id="KW-1185">Reference proteome</keyword>